<feature type="domain" description="Soluble ligand binding" evidence="4">
    <location>
        <begin position="233"/>
        <end position="285"/>
    </location>
</feature>
<feature type="domain" description="Soluble ligand binding" evidence="4">
    <location>
        <begin position="316"/>
        <end position="366"/>
    </location>
</feature>
<dbReference type="InterPro" id="IPR003715">
    <property type="entry name" value="Poly_export_N"/>
</dbReference>
<keyword evidence="1" id="KW-0732">Signal</keyword>
<evidence type="ECO:0000256" key="2">
    <source>
        <dbReference type="SAM" id="MobiDB-lite"/>
    </source>
</evidence>
<feature type="domain" description="Soluble ligand binding" evidence="4">
    <location>
        <begin position="399"/>
        <end position="443"/>
    </location>
</feature>
<sequence length="857" mass="95371">MIQMVYFSLENPVANAQSFQELANLNVDELSDDQIKTLVERAAESGLSESELIQAARLRGVPASELEKLKDRIDALDLTSSPSRPTGQVGKRNQRNQVDLSEITRGLKRAQQPQASENNPTSIFGADLFYNNQRTLTFEPNINAPTPKNYILGPGDMLYVDIYGQSERYLEMSINADGAAILENVGPVSLSGKSIEEATAIIKNRLSAFYGGMNGSNPSTFVQVTLGNVKSIKVHLVGELRLPGTFTLSAFSTVFNALYAAGGPNENGTYRNIKLVRKNKTVATIDIYEFLIHGTANLNQQLEDQDVILVEPFESRVTLEGEVKRPKIFEVKSEETFAQLLKFAGGFTDEAFKDRISVSRISGKERSVSDIFKNQFDIFTVKGGDKYQINKVLNRYSNRVQIKGAVFRSGDYALTDGLTLKKLIENADGVRGEAYLDRASILRTHDDLSTEVISINLREILNGSASDIPLQREDVIRISSIYDLQEEFYVQITGEVKKPGTYPFSKNMTVEDLIILAGGLRESASTQDIEISRRVGDPQEGMFSTLIPVQINQNLLPSESVHTLEAFDNVIIRRRPNFTLEKMVYIEGQVNSPGAFAVQSAQERISDVVRRAGGLTNFAYPKGATLIRRTEYYNTESEQIRRQMRLLDLQEKLSLDPNNTEAQELLLERLFKDLGNNSLEKSAAESSAVFDVKKETIAGIAESKGDFGQVKIRETEAVAIDLQKILQQPGSQFDLILEEGDIISIPRQLQTVRLRGNVVYPTTVRYEQMRGLKHYIDKAGGFDNRSNRKRTYVVYANGDVARTKSFLGIRVYPQMDAGAEIFVPSKGPRIPLKPGELVGLTTGLATLVLIVTQIRQN</sequence>
<evidence type="ECO:0000259" key="3">
    <source>
        <dbReference type="Pfam" id="PF02563"/>
    </source>
</evidence>
<name>A0ABS9UUX5_9BACT</name>
<accession>A0ABS9UUX5</accession>
<feature type="domain" description="Soluble ligand binding" evidence="4">
    <location>
        <begin position="489"/>
        <end position="542"/>
    </location>
</feature>
<reference evidence="5" key="1">
    <citation type="submission" date="2022-03" db="EMBL/GenBank/DDBJ databases">
        <title>De novo assembled genomes of Belliella spp. (Cyclobacteriaceae) strains.</title>
        <authorList>
            <person name="Szabo A."/>
            <person name="Korponai K."/>
            <person name="Felfoldi T."/>
        </authorList>
    </citation>
    <scope>NUCLEOTIDE SEQUENCE</scope>
    <source>
        <strain evidence="5">DSM 111904</strain>
    </source>
</reference>
<feature type="domain" description="Polysaccharide export protein N-terminal" evidence="3">
    <location>
        <begin position="145"/>
        <end position="210"/>
    </location>
</feature>
<dbReference type="PANTHER" id="PTHR33619:SF3">
    <property type="entry name" value="POLYSACCHARIDE EXPORT PROTEIN GFCE-RELATED"/>
    <property type="match status" value="1"/>
</dbReference>
<proteinExistence type="predicted"/>
<feature type="domain" description="Soluble ligand binding" evidence="4">
    <location>
        <begin position="583"/>
        <end position="631"/>
    </location>
</feature>
<dbReference type="PANTHER" id="PTHR33619">
    <property type="entry name" value="POLYSACCHARIDE EXPORT PROTEIN GFCE-RELATED"/>
    <property type="match status" value="1"/>
</dbReference>
<dbReference type="EMBL" id="JAKZGP010000001">
    <property type="protein sequence ID" value="MCH7407966.1"/>
    <property type="molecule type" value="Genomic_DNA"/>
</dbReference>
<dbReference type="Gene3D" id="3.10.560.10">
    <property type="entry name" value="Outer membrane lipoprotein wza domain like"/>
    <property type="match status" value="6"/>
</dbReference>
<evidence type="ECO:0000313" key="5">
    <source>
        <dbReference type="EMBL" id="MCH7407966.1"/>
    </source>
</evidence>
<organism evidence="5 6">
    <name type="scientific">Belliella filtrata</name>
    <dbReference type="NCBI Taxonomy" id="2923435"/>
    <lineage>
        <taxon>Bacteria</taxon>
        <taxon>Pseudomonadati</taxon>
        <taxon>Bacteroidota</taxon>
        <taxon>Cytophagia</taxon>
        <taxon>Cytophagales</taxon>
        <taxon>Cyclobacteriaceae</taxon>
        <taxon>Belliella</taxon>
    </lineage>
</organism>
<evidence type="ECO:0000313" key="6">
    <source>
        <dbReference type="Proteomes" id="UP001165489"/>
    </source>
</evidence>
<dbReference type="InterPro" id="IPR049712">
    <property type="entry name" value="Poly_export"/>
</dbReference>
<dbReference type="InterPro" id="IPR019554">
    <property type="entry name" value="Soluble_ligand-bd"/>
</dbReference>
<feature type="region of interest" description="Disordered" evidence="2">
    <location>
        <begin position="77"/>
        <end position="99"/>
    </location>
</feature>
<protein>
    <submittedName>
        <fullName evidence="5">SLBB domain-containing protein</fullName>
    </submittedName>
</protein>
<keyword evidence="6" id="KW-1185">Reference proteome</keyword>
<evidence type="ECO:0000256" key="1">
    <source>
        <dbReference type="ARBA" id="ARBA00022729"/>
    </source>
</evidence>
<dbReference type="Pfam" id="PF02563">
    <property type="entry name" value="Poly_export"/>
    <property type="match status" value="1"/>
</dbReference>
<dbReference type="Proteomes" id="UP001165489">
    <property type="component" value="Unassembled WGS sequence"/>
</dbReference>
<dbReference type="Pfam" id="PF10531">
    <property type="entry name" value="SLBB"/>
    <property type="match status" value="5"/>
</dbReference>
<gene>
    <name evidence="5" type="ORF">MM239_01045</name>
</gene>
<evidence type="ECO:0000259" key="4">
    <source>
        <dbReference type="Pfam" id="PF10531"/>
    </source>
</evidence>
<comment type="caution">
    <text evidence="5">The sequence shown here is derived from an EMBL/GenBank/DDBJ whole genome shotgun (WGS) entry which is preliminary data.</text>
</comment>